<dbReference type="GO" id="GO:0005886">
    <property type="term" value="C:plasma membrane"/>
    <property type="evidence" value="ECO:0007669"/>
    <property type="project" value="InterPro"/>
</dbReference>
<sequence>MIVVYAFAVFIFLYLIYALINPEKF</sequence>
<dbReference type="NCBIfam" id="TIGR02115">
    <property type="entry name" value="potass_kdpF"/>
    <property type="match status" value="1"/>
</dbReference>
<dbReference type="EC" id="3.6.3.12" evidence="1"/>
<organism evidence="1 2">
    <name type="scientific">Paenibacillus contaminans</name>
    <dbReference type="NCBI Taxonomy" id="450362"/>
    <lineage>
        <taxon>Bacteria</taxon>
        <taxon>Bacillati</taxon>
        <taxon>Bacillota</taxon>
        <taxon>Bacilli</taxon>
        <taxon>Bacillales</taxon>
        <taxon>Paenibacillaceae</taxon>
        <taxon>Paenibacillus</taxon>
    </lineage>
</organism>
<dbReference type="Proteomes" id="UP000250369">
    <property type="component" value="Unassembled WGS sequence"/>
</dbReference>
<dbReference type="EMBL" id="QMFB01000006">
    <property type="protein sequence ID" value="RAV21096.1"/>
    <property type="molecule type" value="Genomic_DNA"/>
</dbReference>
<accession>A0A329MP45</accession>
<dbReference type="GO" id="GO:0016787">
    <property type="term" value="F:hydrolase activity"/>
    <property type="evidence" value="ECO:0007669"/>
    <property type="project" value="UniProtKB-KW"/>
</dbReference>
<dbReference type="AlphaFoldDB" id="A0A329MP45"/>
<name>A0A329MP45_9BACL</name>
<dbReference type="GO" id="GO:0008556">
    <property type="term" value="F:P-type potassium transmembrane transporter activity"/>
    <property type="evidence" value="ECO:0007669"/>
    <property type="project" value="InterPro"/>
</dbReference>
<reference evidence="1 2" key="1">
    <citation type="journal article" date="2009" name="Int. J. Syst. Evol. Microbiol.">
        <title>Paenibacillus contaminans sp. nov., isolated from a contaminated laboratory plate.</title>
        <authorList>
            <person name="Chou J.H."/>
            <person name="Lee J.H."/>
            <person name="Lin M.C."/>
            <person name="Chang P.S."/>
            <person name="Arun A.B."/>
            <person name="Young C.C."/>
            <person name="Chen W.M."/>
        </authorList>
    </citation>
    <scope>NUCLEOTIDE SEQUENCE [LARGE SCALE GENOMIC DNA]</scope>
    <source>
        <strain evidence="1 2">CKOBP-6</strain>
    </source>
</reference>
<keyword evidence="2" id="KW-1185">Reference proteome</keyword>
<dbReference type="InterPro" id="IPR011726">
    <property type="entry name" value="KdpF"/>
</dbReference>
<keyword evidence="1" id="KW-0378">Hydrolase</keyword>
<dbReference type="RefSeq" id="WP_113031378.1">
    <property type="nucleotide sequence ID" value="NZ_QMFB01000006.1"/>
</dbReference>
<proteinExistence type="predicted"/>
<gene>
    <name evidence="1" type="primary">kdpF</name>
    <name evidence="1" type="ORF">DQG23_12190</name>
</gene>
<dbReference type="Pfam" id="PF09604">
    <property type="entry name" value="Potass_KdpF"/>
    <property type="match status" value="1"/>
</dbReference>
<protein>
    <submittedName>
        <fullName evidence="1">K(+)-transporting ATPase subunit F</fullName>
        <ecNumber evidence="1">3.6.3.12</ecNumber>
    </submittedName>
</protein>
<evidence type="ECO:0000313" key="2">
    <source>
        <dbReference type="Proteomes" id="UP000250369"/>
    </source>
</evidence>
<comment type="caution">
    <text evidence="1">The sequence shown here is derived from an EMBL/GenBank/DDBJ whole genome shotgun (WGS) entry which is preliminary data.</text>
</comment>
<evidence type="ECO:0000313" key="1">
    <source>
        <dbReference type="EMBL" id="RAV21096.1"/>
    </source>
</evidence>